<sequence length="280" mass="30040">MTTTLRPAQPLQQNDDGTRSRAYEVRVNSRHVGTLELATRSAAQPAMGVIRDLWIDEPDRRRGRGTVAALAAEEVLRSWRCTGVAVSVPADAEPALRMATALGYRETGRIMVKELPAEPPALPAGSTGRPMTGAEFDAWLEPAVVEYGRRLVAPGMTAEQGVAASRAEHAVMLPAGRDTPGAAFHVVETPQGGVVGSIWVGERDLPVLGRIPYVYDVQVAPEHRGRGHGRTLMLLAEHGALAAGARQLGLHVVEGNAPARRLYESLGYRDTTVNAVKELI</sequence>
<dbReference type="Pfam" id="PF00583">
    <property type="entry name" value="Acetyltransf_1"/>
    <property type="match status" value="2"/>
</dbReference>
<feature type="domain" description="N-acetyltransferase" evidence="3">
    <location>
        <begin position="1"/>
        <end position="125"/>
    </location>
</feature>
<evidence type="ECO:0000259" key="3">
    <source>
        <dbReference type="PROSITE" id="PS51186"/>
    </source>
</evidence>
<evidence type="ECO:0000256" key="2">
    <source>
        <dbReference type="ARBA" id="ARBA00023315"/>
    </source>
</evidence>
<protein>
    <submittedName>
        <fullName evidence="4">GNAT family N-acetyltransferase</fullName>
    </submittedName>
</protein>
<gene>
    <name evidence="4" type="ORF">WKI68_35305</name>
</gene>
<feature type="domain" description="N-acetyltransferase" evidence="3">
    <location>
        <begin position="126"/>
        <end position="280"/>
    </location>
</feature>
<name>A0ABU8UB37_9ACTN</name>
<dbReference type="InterPro" id="IPR016181">
    <property type="entry name" value="Acyl_CoA_acyltransferase"/>
</dbReference>
<dbReference type="InterPro" id="IPR000182">
    <property type="entry name" value="GNAT_dom"/>
</dbReference>
<proteinExistence type="predicted"/>
<dbReference type="CDD" id="cd04301">
    <property type="entry name" value="NAT_SF"/>
    <property type="match status" value="1"/>
</dbReference>
<dbReference type="PROSITE" id="PS51186">
    <property type="entry name" value="GNAT"/>
    <property type="match status" value="2"/>
</dbReference>
<dbReference type="SUPFAM" id="SSF55729">
    <property type="entry name" value="Acyl-CoA N-acyltransferases (Nat)"/>
    <property type="match status" value="2"/>
</dbReference>
<dbReference type="InterPro" id="IPR050680">
    <property type="entry name" value="YpeA/RimI_acetyltransf"/>
</dbReference>
<dbReference type="PANTHER" id="PTHR43420">
    <property type="entry name" value="ACETYLTRANSFERASE"/>
    <property type="match status" value="1"/>
</dbReference>
<dbReference type="Gene3D" id="3.40.630.30">
    <property type="match status" value="2"/>
</dbReference>
<keyword evidence="5" id="KW-1185">Reference proteome</keyword>
<keyword evidence="1" id="KW-0808">Transferase</keyword>
<accession>A0ABU8UB37</accession>
<reference evidence="4 5" key="1">
    <citation type="submission" date="2024-03" db="EMBL/GenBank/DDBJ databases">
        <title>Novel Streptomyces species of biotechnological and ecological value are a feature of Machair soil.</title>
        <authorList>
            <person name="Prole J.R."/>
            <person name="Goodfellow M."/>
            <person name="Allenby N."/>
            <person name="Ward A.C."/>
        </authorList>
    </citation>
    <scope>NUCLEOTIDE SEQUENCE [LARGE SCALE GENOMIC DNA]</scope>
    <source>
        <strain evidence="4 5">MS1.HAVA.3</strain>
    </source>
</reference>
<dbReference type="Proteomes" id="UP001382904">
    <property type="component" value="Unassembled WGS sequence"/>
</dbReference>
<comment type="caution">
    <text evidence="4">The sequence shown here is derived from an EMBL/GenBank/DDBJ whole genome shotgun (WGS) entry which is preliminary data.</text>
</comment>
<evidence type="ECO:0000256" key="1">
    <source>
        <dbReference type="ARBA" id="ARBA00022679"/>
    </source>
</evidence>
<organism evidence="4 5">
    <name type="scientific">Streptomyces caledonius</name>
    <dbReference type="NCBI Taxonomy" id="3134107"/>
    <lineage>
        <taxon>Bacteria</taxon>
        <taxon>Bacillati</taxon>
        <taxon>Actinomycetota</taxon>
        <taxon>Actinomycetes</taxon>
        <taxon>Kitasatosporales</taxon>
        <taxon>Streptomycetaceae</taxon>
        <taxon>Streptomyces</taxon>
    </lineage>
</organism>
<dbReference type="EMBL" id="JBBKAM010000002">
    <property type="protein sequence ID" value="MEJ8645067.1"/>
    <property type="molecule type" value="Genomic_DNA"/>
</dbReference>
<keyword evidence="2" id="KW-0012">Acyltransferase</keyword>
<evidence type="ECO:0000313" key="5">
    <source>
        <dbReference type="Proteomes" id="UP001382904"/>
    </source>
</evidence>
<evidence type="ECO:0000313" key="4">
    <source>
        <dbReference type="EMBL" id="MEJ8645067.1"/>
    </source>
</evidence>